<dbReference type="Pfam" id="PF12833">
    <property type="entry name" value="HTH_18"/>
    <property type="match status" value="1"/>
</dbReference>
<dbReference type="Proteomes" id="UP000199315">
    <property type="component" value="Unassembled WGS sequence"/>
</dbReference>
<proteinExistence type="predicted"/>
<name>A0A1D3TT60_9FIRM</name>
<dbReference type="SMART" id="SM00448">
    <property type="entry name" value="REC"/>
    <property type="match status" value="1"/>
</dbReference>
<evidence type="ECO:0000256" key="7">
    <source>
        <dbReference type="ARBA" id="ARBA00023125"/>
    </source>
</evidence>
<evidence type="ECO:0000256" key="5">
    <source>
        <dbReference type="ARBA" id="ARBA00023012"/>
    </source>
</evidence>
<keyword evidence="6" id="KW-0805">Transcription regulation</keyword>
<keyword evidence="8" id="KW-0804">Transcription</keyword>
<dbReference type="GO" id="GO:0043565">
    <property type="term" value="F:sequence-specific DNA binding"/>
    <property type="evidence" value="ECO:0007669"/>
    <property type="project" value="InterPro"/>
</dbReference>
<comment type="subcellular location">
    <subcellularLocation>
        <location evidence="1">Cytoplasm</location>
    </subcellularLocation>
</comment>
<dbReference type="SUPFAM" id="SSF46689">
    <property type="entry name" value="Homeodomain-like"/>
    <property type="match status" value="2"/>
</dbReference>
<reference evidence="13 14" key="1">
    <citation type="submission" date="2016-09" db="EMBL/GenBank/DDBJ databases">
        <authorList>
            <person name="Capua I."/>
            <person name="De Benedictis P."/>
            <person name="Joannis T."/>
            <person name="Lombin L.H."/>
            <person name="Cattoli G."/>
        </authorList>
    </citation>
    <scope>NUCLEOTIDE SEQUENCE [LARGE SCALE GENOMIC DNA]</scope>
    <source>
        <strain evidence="13 14">GluBS11</strain>
    </source>
</reference>
<dbReference type="GO" id="GO:0005737">
    <property type="term" value="C:cytoplasm"/>
    <property type="evidence" value="ECO:0007669"/>
    <property type="project" value="UniProtKB-SubCell"/>
</dbReference>
<accession>A0A1D3TT60</accession>
<dbReference type="PANTHER" id="PTHR42713">
    <property type="entry name" value="HISTIDINE KINASE-RELATED"/>
    <property type="match status" value="1"/>
</dbReference>
<evidence type="ECO:0000313" key="13">
    <source>
        <dbReference type="EMBL" id="SCP97062.1"/>
    </source>
</evidence>
<dbReference type="CDD" id="cd17536">
    <property type="entry name" value="REC_YesN-like"/>
    <property type="match status" value="1"/>
</dbReference>
<evidence type="ECO:0000256" key="3">
    <source>
        <dbReference type="ARBA" id="ARBA00022490"/>
    </source>
</evidence>
<evidence type="ECO:0000256" key="9">
    <source>
        <dbReference type="ARBA" id="ARBA00024867"/>
    </source>
</evidence>
<feature type="domain" description="HTH araC/xylS-type" evidence="11">
    <location>
        <begin position="143"/>
        <end position="241"/>
    </location>
</feature>
<dbReference type="InterPro" id="IPR001789">
    <property type="entry name" value="Sig_transdc_resp-reg_receiver"/>
</dbReference>
<dbReference type="InterPro" id="IPR051552">
    <property type="entry name" value="HptR"/>
</dbReference>
<keyword evidence="14" id="KW-1185">Reference proteome</keyword>
<evidence type="ECO:0000256" key="8">
    <source>
        <dbReference type="ARBA" id="ARBA00023163"/>
    </source>
</evidence>
<protein>
    <recommendedName>
        <fullName evidence="2">Stage 0 sporulation protein A homolog</fullName>
    </recommendedName>
</protein>
<dbReference type="InterPro" id="IPR009057">
    <property type="entry name" value="Homeodomain-like_sf"/>
</dbReference>
<keyword evidence="3" id="KW-0963">Cytoplasm</keyword>
<feature type="modified residue" description="4-aspartylphosphate" evidence="10">
    <location>
        <position position="57"/>
    </location>
</feature>
<dbReference type="InterPro" id="IPR011006">
    <property type="entry name" value="CheY-like_superfamily"/>
</dbReference>
<dbReference type="PROSITE" id="PS50110">
    <property type="entry name" value="RESPONSE_REGULATORY"/>
    <property type="match status" value="1"/>
</dbReference>
<dbReference type="PROSITE" id="PS01124">
    <property type="entry name" value="HTH_ARAC_FAMILY_2"/>
    <property type="match status" value="1"/>
</dbReference>
<dbReference type="EMBL" id="FMKA01000008">
    <property type="protein sequence ID" value="SCP97062.1"/>
    <property type="molecule type" value="Genomic_DNA"/>
</dbReference>
<feature type="domain" description="Response regulatory" evidence="12">
    <location>
        <begin position="5"/>
        <end position="122"/>
    </location>
</feature>
<evidence type="ECO:0000313" key="14">
    <source>
        <dbReference type="Proteomes" id="UP000199315"/>
    </source>
</evidence>
<dbReference type="InterPro" id="IPR018060">
    <property type="entry name" value="HTH_AraC"/>
</dbReference>
<gene>
    <name evidence="13" type="ORF">SAMN05421730_100838</name>
</gene>
<keyword evidence="7" id="KW-0238">DNA-binding</keyword>
<keyword evidence="5" id="KW-0902">Two-component regulatory system</keyword>
<dbReference type="OrthoDB" id="1769137at2"/>
<dbReference type="InterPro" id="IPR020449">
    <property type="entry name" value="Tscrpt_reg_AraC-type_HTH"/>
</dbReference>
<dbReference type="Gene3D" id="3.40.50.2300">
    <property type="match status" value="1"/>
</dbReference>
<dbReference type="GO" id="GO:0003700">
    <property type="term" value="F:DNA-binding transcription factor activity"/>
    <property type="evidence" value="ECO:0007669"/>
    <property type="project" value="InterPro"/>
</dbReference>
<dbReference type="STRING" id="1619234.SAMN05421730_100838"/>
<evidence type="ECO:0000256" key="6">
    <source>
        <dbReference type="ARBA" id="ARBA00023015"/>
    </source>
</evidence>
<comment type="function">
    <text evidence="9">May play the central regulatory role in sporulation. It may be an element of the effector pathway responsible for the activation of sporulation genes in response to nutritional stress. Spo0A may act in concert with spo0H (a sigma factor) to control the expression of some genes that are critical to the sporulation process.</text>
</comment>
<evidence type="ECO:0000256" key="1">
    <source>
        <dbReference type="ARBA" id="ARBA00004496"/>
    </source>
</evidence>
<dbReference type="Pfam" id="PF00072">
    <property type="entry name" value="Response_reg"/>
    <property type="match status" value="1"/>
</dbReference>
<dbReference type="PRINTS" id="PR00032">
    <property type="entry name" value="HTHARAC"/>
</dbReference>
<dbReference type="AlphaFoldDB" id="A0A1D3TT60"/>
<dbReference type="RefSeq" id="WP_091232772.1">
    <property type="nucleotide sequence ID" value="NZ_FMKA01000008.1"/>
</dbReference>
<dbReference type="PANTHER" id="PTHR42713:SF3">
    <property type="entry name" value="TRANSCRIPTIONAL REGULATORY PROTEIN HPTR"/>
    <property type="match status" value="1"/>
</dbReference>
<keyword evidence="4 10" id="KW-0597">Phosphoprotein</keyword>
<organism evidence="13 14">
    <name type="scientific">Anaerobium acetethylicum</name>
    <dbReference type="NCBI Taxonomy" id="1619234"/>
    <lineage>
        <taxon>Bacteria</taxon>
        <taxon>Bacillati</taxon>
        <taxon>Bacillota</taxon>
        <taxon>Clostridia</taxon>
        <taxon>Lachnospirales</taxon>
        <taxon>Lachnospiraceae</taxon>
        <taxon>Anaerobium</taxon>
    </lineage>
</organism>
<dbReference type="SUPFAM" id="SSF52172">
    <property type="entry name" value="CheY-like"/>
    <property type="match status" value="1"/>
</dbReference>
<evidence type="ECO:0000259" key="11">
    <source>
        <dbReference type="PROSITE" id="PS01124"/>
    </source>
</evidence>
<evidence type="ECO:0000259" key="12">
    <source>
        <dbReference type="PROSITE" id="PS50110"/>
    </source>
</evidence>
<dbReference type="Gene3D" id="1.10.10.60">
    <property type="entry name" value="Homeodomain-like"/>
    <property type="match status" value="2"/>
</dbReference>
<evidence type="ECO:0000256" key="10">
    <source>
        <dbReference type="PROSITE-ProRule" id="PRU00169"/>
    </source>
</evidence>
<dbReference type="SMART" id="SM00342">
    <property type="entry name" value="HTH_ARAC"/>
    <property type="match status" value="1"/>
</dbReference>
<evidence type="ECO:0000256" key="2">
    <source>
        <dbReference type="ARBA" id="ARBA00018672"/>
    </source>
</evidence>
<sequence>MGKPILLIVDDEAKIRNGIYTYIHLNAEWLGNIYTAENGEEALEMIYKYRPDVMLLDVQMPVKNGFEVMAEAIAAKVCPKTIILSGYDEFEYAQKAIRLGALDYILKPCRPDEIIKKIKEVLNIKEEESPGEGDEEETNPIIEAAKRYITEHYKEDLSLAMVAENAKVTAPYISTLFTKYEHSGFIEYLNQYRVERAKLFLRDYGLKTYEVAYKVGFKDEKYFSKVFKKITGMSPSEFRKTI</sequence>
<dbReference type="GO" id="GO:0000160">
    <property type="term" value="P:phosphorelay signal transduction system"/>
    <property type="evidence" value="ECO:0007669"/>
    <property type="project" value="UniProtKB-KW"/>
</dbReference>
<evidence type="ECO:0000256" key="4">
    <source>
        <dbReference type="ARBA" id="ARBA00022553"/>
    </source>
</evidence>